<dbReference type="PANTHER" id="PTHR41339:SF1">
    <property type="entry name" value="SECRETED PROTEIN"/>
    <property type="match status" value="1"/>
</dbReference>
<dbReference type="AlphaFoldDB" id="A0A0F6YHB8"/>
<gene>
    <name evidence="2" type="ORF">DB32_002037</name>
</gene>
<reference evidence="2 3" key="1">
    <citation type="submission" date="2015-03" db="EMBL/GenBank/DDBJ databases">
        <title>Genome assembly of Sandaracinus amylolyticus DSM 53668.</title>
        <authorList>
            <person name="Sharma G."/>
            <person name="Subramanian S."/>
        </authorList>
    </citation>
    <scope>NUCLEOTIDE SEQUENCE [LARGE SCALE GENOMIC DNA]</scope>
    <source>
        <strain evidence="2 3">DSM 53668</strain>
    </source>
</reference>
<dbReference type="KEGG" id="samy:DB32_002037"/>
<dbReference type="PANTHER" id="PTHR41339">
    <property type="entry name" value="LIPL48"/>
    <property type="match status" value="1"/>
</dbReference>
<feature type="region of interest" description="Disordered" evidence="1">
    <location>
        <begin position="1"/>
        <end position="58"/>
    </location>
</feature>
<proteinExistence type="predicted"/>
<dbReference type="EMBL" id="CP011125">
    <property type="protein sequence ID" value="AKF04888.1"/>
    <property type="molecule type" value="Genomic_DNA"/>
</dbReference>
<dbReference type="InterPro" id="IPR011050">
    <property type="entry name" value="Pectin_lyase_fold/virulence"/>
</dbReference>
<evidence type="ECO:0000313" key="3">
    <source>
        <dbReference type="Proteomes" id="UP000034883"/>
    </source>
</evidence>
<name>A0A0F6YHB8_9BACT</name>
<dbReference type="Proteomes" id="UP000034883">
    <property type="component" value="Chromosome"/>
</dbReference>
<evidence type="ECO:0000256" key="1">
    <source>
        <dbReference type="SAM" id="MobiDB-lite"/>
    </source>
</evidence>
<dbReference type="STRING" id="927083.DB32_002037"/>
<evidence type="ECO:0000313" key="2">
    <source>
        <dbReference type="EMBL" id="AKF04888.1"/>
    </source>
</evidence>
<accession>A0A0F6YHB8</accession>
<evidence type="ECO:0008006" key="4">
    <source>
        <dbReference type="Google" id="ProtNLM"/>
    </source>
</evidence>
<protein>
    <recommendedName>
        <fullName evidence="4">Lipoprotein</fullName>
    </recommendedName>
</protein>
<keyword evidence="3" id="KW-1185">Reference proteome</keyword>
<organism evidence="2 3">
    <name type="scientific">Sandaracinus amylolyticus</name>
    <dbReference type="NCBI Taxonomy" id="927083"/>
    <lineage>
        <taxon>Bacteria</taxon>
        <taxon>Pseudomonadati</taxon>
        <taxon>Myxococcota</taxon>
        <taxon>Polyangia</taxon>
        <taxon>Polyangiales</taxon>
        <taxon>Sandaracinaceae</taxon>
        <taxon>Sandaracinus</taxon>
    </lineage>
</organism>
<sequence length="458" mass="46469">MGAGGLMGCGDDDGGDGTPDSGRVDGGNDPVDGGGDENDGGNTPECGEQGETTVSGDISTNTTWTCANEYRLTAPVFVTNNAVLTIEPGTRILGDDGSHLVITRGARLVADGTAEAPIVFTSSRAEGSRGRGDWGGVVLLGRAPINVEGGEDNIEGLPATEERGVYGGTDAAHNCGTLRYVRVEYAGDVIGEDNELNGLTLGACGTGTVVDYVQVHNGLDDAFEMFGGTVNLRHVVASSMDDDGLDWDQGYTGSVQFAIIQRGNSSSADPNGIEADNLRASPAAAPISEPTVYNLTVVGANNAAVTNSVGMVLRRGTHGHIFNAIVVGFGEAGVEIPATVDPDGDGPLPAIPDPSAAAAASGDLEVENSIFFNNGVAFSSGAAQTAFSMAGAMNQTETNPMLSMPYNLTAPNFAPAAALTSGAATPAGTGIDATATFIGAIRDAASDWTQGWTAYPAE</sequence>
<dbReference type="SUPFAM" id="SSF51126">
    <property type="entry name" value="Pectin lyase-like"/>
    <property type="match status" value="1"/>
</dbReference>